<dbReference type="PRINTS" id="PR00254">
    <property type="entry name" value="NICOTINICR"/>
</dbReference>
<dbReference type="NCBIfam" id="TIGR00860">
    <property type="entry name" value="LIC"/>
    <property type="match status" value="1"/>
</dbReference>
<evidence type="ECO:0000256" key="12">
    <source>
        <dbReference type="ARBA" id="ARBA00023180"/>
    </source>
</evidence>
<keyword evidence="13" id="KW-0628">Postsynaptic cell membrane</keyword>
<name>A0AAE9CYI6_CAEBR</name>
<dbReference type="PANTHER" id="PTHR18945">
    <property type="entry name" value="NEUROTRANSMITTER GATED ION CHANNEL"/>
    <property type="match status" value="1"/>
</dbReference>
<gene>
    <name evidence="20" type="ORF">L3Y34_006128</name>
    <name evidence="21" type="ORF">L5515_005959</name>
</gene>
<dbReference type="KEGG" id="cbr:CBG_01493"/>
<keyword evidence="11" id="KW-0675">Receptor</keyword>
<evidence type="ECO:0000256" key="6">
    <source>
        <dbReference type="ARBA" id="ARBA00022989"/>
    </source>
</evidence>
<sequence length="483" mass="56718">MLLTHLILFLITLLHLITESNGSAAEVRLINDLMSGYVREERPILDSSKPVKVMLGVSLQQIINLSEKEEQLEVNAWLKFSWRDENLRWEPTAYENVTDLRHPPDALWTPDILLYNSVDAEFDSSYKVNLVNYHTGYINWMPPGIFKVSCKLDIYWFPFDEQICYFKFGSWTYTRDKIELEKGDFDFSEFIPNGEWIIISNRTNITVKQYECCPEQYEDITFTLHLRRRTLYYSFNLIAPVLLTMVLVILGFTVSPETCEKVGLQISVSLAICIFLTIMSELTPQTSEAVPLLGVFFHTCNAISVLATSFTVYVQSFHFRNQHVHERMGFWMRFILLEWSPWLLRIKMPDRDNNMATLKDSWKMRNRRESMARTAFEYADGPVTQIHTMGIMLKENFEELIYQVKQEKSTDEKSVERLRVLQKIYDHVKMIREHDDDNDEDSRVALEWRFAAIVVDRLCLLVFSILIIIVSIIIAWRAPYLFA</sequence>
<keyword evidence="10" id="KW-1015">Disulfide bond</keyword>
<dbReference type="InterPro" id="IPR036719">
    <property type="entry name" value="Neuro-gated_channel_TM_sf"/>
</dbReference>
<feature type="domain" description="Neurotransmitter-gated ion-channel ligand-binding" evidence="18">
    <location>
        <begin position="27"/>
        <end position="230"/>
    </location>
</feature>
<dbReference type="InterPro" id="IPR036734">
    <property type="entry name" value="Neur_chan_lig-bd_sf"/>
</dbReference>
<dbReference type="Proteomes" id="UP000829354">
    <property type="component" value="Chromosome V"/>
</dbReference>
<evidence type="ECO:0000259" key="18">
    <source>
        <dbReference type="Pfam" id="PF02931"/>
    </source>
</evidence>
<protein>
    <submittedName>
        <fullName evidence="20">Uncharacterized protein</fullName>
    </submittedName>
</protein>
<evidence type="ECO:0000256" key="17">
    <source>
        <dbReference type="RuleBase" id="RU000687"/>
    </source>
</evidence>
<evidence type="ECO:0000313" key="22">
    <source>
        <dbReference type="Proteomes" id="UP000827892"/>
    </source>
</evidence>
<dbReference type="InterPro" id="IPR006029">
    <property type="entry name" value="Neurotrans-gated_channel_TM"/>
</dbReference>
<evidence type="ECO:0000256" key="4">
    <source>
        <dbReference type="ARBA" id="ARBA00022692"/>
    </source>
</evidence>
<keyword evidence="7" id="KW-0770">Synapse</keyword>
<dbReference type="GO" id="GO:0045211">
    <property type="term" value="C:postsynaptic membrane"/>
    <property type="evidence" value="ECO:0007669"/>
    <property type="project" value="UniProtKB-SubCell"/>
</dbReference>
<evidence type="ECO:0000256" key="5">
    <source>
        <dbReference type="ARBA" id="ARBA00022729"/>
    </source>
</evidence>
<evidence type="ECO:0000259" key="19">
    <source>
        <dbReference type="Pfam" id="PF02932"/>
    </source>
</evidence>
<dbReference type="CDD" id="cd19051">
    <property type="entry name" value="LGIC_TM_cation"/>
    <property type="match status" value="1"/>
</dbReference>
<feature type="transmembrane region" description="Helical" evidence="17">
    <location>
        <begin position="231"/>
        <end position="250"/>
    </location>
</feature>
<evidence type="ECO:0000313" key="20">
    <source>
        <dbReference type="EMBL" id="ULT86226.1"/>
    </source>
</evidence>
<accession>A0AAE9CYI6</accession>
<dbReference type="InterPro" id="IPR038050">
    <property type="entry name" value="Neuro_actylchol_rec"/>
</dbReference>
<dbReference type="EMBL" id="CP090895">
    <property type="protein sequence ID" value="ULT86226.1"/>
    <property type="molecule type" value="Genomic_DNA"/>
</dbReference>
<dbReference type="Proteomes" id="UP000827892">
    <property type="component" value="Chromosome V"/>
</dbReference>
<dbReference type="Pfam" id="PF02932">
    <property type="entry name" value="Neur_chan_memb"/>
    <property type="match status" value="1"/>
</dbReference>
<feature type="chain" id="PRO_5044522361" evidence="17">
    <location>
        <begin position="23"/>
        <end position="483"/>
    </location>
</feature>
<feature type="transmembrane region" description="Helical" evidence="17">
    <location>
        <begin position="292"/>
        <end position="314"/>
    </location>
</feature>
<keyword evidence="14" id="KW-1071">Ligand-gated ion channel</keyword>
<dbReference type="OMA" id="YAFNLIM"/>
<evidence type="ECO:0000313" key="23">
    <source>
        <dbReference type="Proteomes" id="UP000829354"/>
    </source>
</evidence>
<evidence type="ECO:0000313" key="21">
    <source>
        <dbReference type="EMBL" id="UMM31982.1"/>
    </source>
</evidence>
<keyword evidence="2 17" id="KW-0813">Transport</keyword>
<dbReference type="InterPro" id="IPR002394">
    <property type="entry name" value="Nicotinic_acetylcholine_rcpt"/>
</dbReference>
<proteinExistence type="inferred from homology"/>
<evidence type="ECO:0000256" key="1">
    <source>
        <dbReference type="ARBA" id="ARBA00009237"/>
    </source>
</evidence>
<keyword evidence="6 17" id="KW-1133">Transmembrane helix</keyword>
<dbReference type="GO" id="GO:0022848">
    <property type="term" value="F:acetylcholine-gated monoatomic cation-selective channel activity"/>
    <property type="evidence" value="ECO:0007669"/>
    <property type="project" value="InterPro"/>
</dbReference>
<reference evidence="21 23" key="2">
    <citation type="submission" date="2022-04" db="EMBL/GenBank/DDBJ databases">
        <title>Chromosome-level reference genomes for two strains of Caenorhabditis briggsae: an improved platform for comparative genomics.</title>
        <authorList>
            <person name="Stevens L."/>
            <person name="Andersen E."/>
        </authorList>
    </citation>
    <scope>NUCLEOTIDE SEQUENCE [LARGE SCALE GENOMIC DNA]</scope>
    <source>
        <strain evidence="21">VX34</strain>
        <tissue evidence="21">Whole-organism</tissue>
    </source>
</reference>
<evidence type="ECO:0000256" key="9">
    <source>
        <dbReference type="ARBA" id="ARBA00023136"/>
    </source>
</evidence>
<dbReference type="CDD" id="cd18997">
    <property type="entry name" value="LGIC_ECD_nAChR"/>
    <property type="match status" value="1"/>
</dbReference>
<dbReference type="Gene3D" id="1.20.58.390">
    <property type="entry name" value="Neurotransmitter-gated ion-channel transmembrane domain"/>
    <property type="match status" value="2"/>
</dbReference>
<evidence type="ECO:0000256" key="13">
    <source>
        <dbReference type="ARBA" id="ARBA00023257"/>
    </source>
</evidence>
<dbReference type="InterPro" id="IPR018000">
    <property type="entry name" value="Neurotransmitter_ion_chnl_CS"/>
</dbReference>
<evidence type="ECO:0000256" key="8">
    <source>
        <dbReference type="ARBA" id="ARBA00023065"/>
    </source>
</evidence>
<organism evidence="20 22">
    <name type="scientific">Caenorhabditis briggsae</name>
    <dbReference type="NCBI Taxonomy" id="6238"/>
    <lineage>
        <taxon>Eukaryota</taxon>
        <taxon>Metazoa</taxon>
        <taxon>Ecdysozoa</taxon>
        <taxon>Nematoda</taxon>
        <taxon>Chromadorea</taxon>
        <taxon>Rhabditida</taxon>
        <taxon>Rhabditina</taxon>
        <taxon>Rhabditomorpha</taxon>
        <taxon>Rhabditoidea</taxon>
        <taxon>Rhabditidae</taxon>
        <taxon>Peloderinae</taxon>
        <taxon>Caenorhabditis</taxon>
    </lineage>
</organism>
<dbReference type="SUPFAM" id="SSF90112">
    <property type="entry name" value="Neurotransmitter-gated ion-channel transmembrane pore"/>
    <property type="match status" value="1"/>
</dbReference>
<feature type="signal peptide" evidence="17">
    <location>
        <begin position="1"/>
        <end position="22"/>
    </location>
</feature>
<keyword evidence="12" id="KW-0325">Glycoprotein</keyword>
<dbReference type="AlphaFoldDB" id="A0AAE9CYI6"/>
<dbReference type="SUPFAM" id="SSF63712">
    <property type="entry name" value="Nicotinic receptor ligand binding domain-like"/>
    <property type="match status" value="1"/>
</dbReference>
<evidence type="ECO:0000256" key="7">
    <source>
        <dbReference type="ARBA" id="ARBA00023018"/>
    </source>
</evidence>
<dbReference type="GO" id="GO:0071316">
    <property type="term" value="P:cellular response to nicotine"/>
    <property type="evidence" value="ECO:0007669"/>
    <property type="project" value="EnsemblMetazoa"/>
</dbReference>
<keyword evidence="23" id="KW-1185">Reference proteome</keyword>
<keyword evidence="8 17" id="KW-0406">Ion transport</keyword>
<dbReference type="FunFam" id="1.20.58.390:FF:000127">
    <property type="entry name" value="AcetylCholine Receptor"/>
    <property type="match status" value="1"/>
</dbReference>
<dbReference type="FunFam" id="2.70.170.10:FF:000016">
    <property type="entry name" value="Nicotinic acetylcholine receptor subunit"/>
    <property type="match status" value="1"/>
</dbReference>
<keyword evidence="4 17" id="KW-0812">Transmembrane</keyword>
<dbReference type="InterPro" id="IPR006202">
    <property type="entry name" value="Neur_chan_lig-bd"/>
</dbReference>
<keyword evidence="15 17" id="KW-0407">Ion channel</keyword>
<dbReference type="Pfam" id="PF02931">
    <property type="entry name" value="Neur_chan_LBD"/>
    <property type="match status" value="1"/>
</dbReference>
<feature type="domain" description="Neurotransmitter-gated ion-channel transmembrane" evidence="19">
    <location>
        <begin position="237"/>
        <end position="474"/>
    </location>
</feature>
<dbReference type="PROSITE" id="PS00236">
    <property type="entry name" value="NEUROTR_ION_CHANNEL"/>
    <property type="match status" value="1"/>
</dbReference>
<feature type="transmembrane region" description="Helical" evidence="17">
    <location>
        <begin position="458"/>
        <end position="478"/>
    </location>
</feature>
<feature type="transmembrane region" description="Helical" evidence="17">
    <location>
        <begin position="262"/>
        <end position="280"/>
    </location>
</feature>
<evidence type="ECO:0000256" key="10">
    <source>
        <dbReference type="ARBA" id="ARBA00023157"/>
    </source>
</evidence>
<evidence type="ECO:0000256" key="16">
    <source>
        <dbReference type="ARBA" id="ARBA00034104"/>
    </source>
</evidence>
<evidence type="ECO:0000256" key="15">
    <source>
        <dbReference type="ARBA" id="ARBA00023303"/>
    </source>
</evidence>
<evidence type="ECO:0000256" key="3">
    <source>
        <dbReference type="ARBA" id="ARBA00022475"/>
    </source>
</evidence>
<evidence type="ECO:0000256" key="2">
    <source>
        <dbReference type="ARBA" id="ARBA00022448"/>
    </source>
</evidence>
<comment type="similarity">
    <text evidence="1">Belongs to the ligand-gated ion channel (TC 1.A.9) family. Acetylcholine receptor (TC 1.A.9.1) subfamily.</text>
</comment>
<comment type="subcellular location">
    <subcellularLocation>
        <location evidence="16">Postsynaptic cell membrane</location>
        <topology evidence="16">Multi-pass membrane protein</topology>
    </subcellularLocation>
</comment>
<evidence type="ECO:0000256" key="11">
    <source>
        <dbReference type="ARBA" id="ARBA00023170"/>
    </source>
</evidence>
<keyword evidence="3" id="KW-1003">Cell membrane</keyword>
<keyword evidence="5 17" id="KW-0732">Signal</keyword>
<dbReference type="PRINTS" id="PR00252">
    <property type="entry name" value="NRIONCHANNEL"/>
</dbReference>
<dbReference type="InterPro" id="IPR006201">
    <property type="entry name" value="Neur_channel"/>
</dbReference>
<dbReference type="GO" id="GO:0004888">
    <property type="term" value="F:transmembrane signaling receptor activity"/>
    <property type="evidence" value="ECO:0007669"/>
    <property type="project" value="InterPro"/>
</dbReference>
<dbReference type="Gene3D" id="2.70.170.10">
    <property type="entry name" value="Neurotransmitter-gated ion-channel ligand-binding domain"/>
    <property type="match status" value="1"/>
</dbReference>
<reference evidence="20 22" key="1">
    <citation type="submission" date="2022-02" db="EMBL/GenBank/DDBJ databases">
        <title>Chromosome-level reference genomes for two strains of Caenorhabditis briggsae: an improved platform for comparative genomics.</title>
        <authorList>
            <person name="Stevens L."/>
            <person name="Andersen E.C."/>
        </authorList>
    </citation>
    <scope>NUCLEOTIDE SEQUENCE [LARGE SCALE GENOMIC DNA]</scope>
    <source>
        <strain evidence="20">QX1410_ONT</strain>
        <tissue evidence="20">Whole-organism</tissue>
    </source>
</reference>
<keyword evidence="9 17" id="KW-0472">Membrane</keyword>
<dbReference type="EMBL" id="CP092624">
    <property type="protein sequence ID" value="UMM31982.1"/>
    <property type="molecule type" value="Genomic_DNA"/>
</dbReference>
<evidence type="ECO:0000256" key="14">
    <source>
        <dbReference type="ARBA" id="ARBA00023286"/>
    </source>
</evidence>